<keyword evidence="5 10" id="KW-1000">Mitochondrion outer membrane</keyword>
<evidence type="ECO:0008006" key="13">
    <source>
        <dbReference type="Google" id="ProtNLM"/>
    </source>
</evidence>
<keyword evidence="9 10" id="KW-0472">Membrane</keyword>
<dbReference type="PRINTS" id="PR00351">
    <property type="entry name" value="OM20RECEPTOR"/>
</dbReference>
<dbReference type="Proteomes" id="UP000769528">
    <property type="component" value="Unassembled WGS sequence"/>
</dbReference>
<comment type="caution">
    <text evidence="11">The sequence shown here is derived from an EMBL/GenBank/DDBJ whole genome shotgun (WGS) entry which is preliminary data.</text>
</comment>
<dbReference type="GO" id="GO:0030150">
    <property type="term" value="P:protein import into mitochondrial matrix"/>
    <property type="evidence" value="ECO:0007669"/>
    <property type="project" value="TreeGrafter"/>
</dbReference>
<accession>A0A9P8THT6</accession>
<evidence type="ECO:0000256" key="7">
    <source>
        <dbReference type="ARBA" id="ARBA00022989"/>
    </source>
</evidence>
<proteinExistence type="inferred from homology"/>
<evidence type="ECO:0000256" key="1">
    <source>
        <dbReference type="ARBA" id="ARBA00004572"/>
    </source>
</evidence>
<dbReference type="PANTHER" id="PTHR12430:SF0">
    <property type="entry name" value="TRANSLOCASE OF OUTER MITOCHONDRIAL MEMBRANE 20"/>
    <property type="match status" value="1"/>
</dbReference>
<keyword evidence="6" id="KW-0653">Protein transport</keyword>
<reference evidence="11" key="2">
    <citation type="submission" date="2021-01" db="EMBL/GenBank/DDBJ databases">
        <authorList>
            <person name="Schikora-Tamarit M.A."/>
        </authorList>
    </citation>
    <scope>NUCLEOTIDE SEQUENCE</scope>
    <source>
        <strain evidence="11">CBS6341</strain>
    </source>
</reference>
<dbReference type="InterPro" id="IPR023392">
    <property type="entry name" value="Tom20_dom_sf"/>
</dbReference>
<keyword evidence="3" id="KW-0813">Transport</keyword>
<dbReference type="AlphaFoldDB" id="A0A9P8THT6"/>
<gene>
    <name evidence="11" type="ORF">WICMUC_001171</name>
</gene>
<dbReference type="GO" id="GO:0016031">
    <property type="term" value="P:tRNA import into mitochondrion"/>
    <property type="evidence" value="ECO:0007669"/>
    <property type="project" value="TreeGrafter"/>
</dbReference>
<dbReference type="GO" id="GO:0006886">
    <property type="term" value="P:intracellular protein transport"/>
    <property type="evidence" value="ECO:0007669"/>
    <property type="project" value="InterPro"/>
</dbReference>
<keyword evidence="12" id="KW-1185">Reference proteome</keyword>
<dbReference type="GO" id="GO:0005742">
    <property type="term" value="C:mitochondrial outer membrane translocase complex"/>
    <property type="evidence" value="ECO:0007669"/>
    <property type="project" value="UniProtKB-UniRule"/>
</dbReference>
<evidence type="ECO:0000256" key="6">
    <source>
        <dbReference type="ARBA" id="ARBA00022927"/>
    </source>
</evidence>
<keyword evidence="8 10" id="KW-0496">Mitochondrion</keyword>
<keyword evidence="4" id="KW-0812">Transmembrane</keyword>
<sequence length="168" mass="18870">MSRLTSILLATTGIAALGYVAYFDYSRRNNADFRKKLTKNRKRQANLQKESDAKSKQAKVEVVKEVLTKSLKEDPVPTDVAKKEEFFMTSVTLGEQLASLPGQELQAALQFYRALSIYPNPTDILSIYQKSIPESVYEYVIMMIAIQPPQSVASFLNEPVASVEVEQD</sequence>
<comment type="similarity">
    <text evidence="2 10">Belongs to the Tom20 family.</text>
</comment>
<dbReference type="Gene3D" id="1.20.960.10">
    <property type="entry name" value="Mitochondrial outer membrane translocase complex, subunit Tom20 domain"/>
    <property type="match status" value="1"/>
</dbReference>
<dbReference type="OrthoDB" id="2154253at2759"/>
<evidence type="ECO:0000256" key="5">
    <source>
        <dbReference type="ARBA" id="ARBA00022787"/>
    </source>
</evidence>
<dbReference type="GO" id="GO:0008320">
    <property type="term" value="F:protein transmembrane transporter activity"/>
    <property type="evidence" value="ECO:0007669"/>
    <property type="project" value="TreeGrafter"/>
</dbReference>
<evidence type="ECO:0000256" key="8">
    <source>
        <dbReference type="ARBA" id="ARBA00023128"/>
    </source>
</evidence>
<dbReference type="GO" id="GO:0030943">
    <property type="term" value="F:mitochondrion targeting sequence binding"/>
    <property type="evidence" value="ECO:0007669"/>
    <property type="project" value="TreeGrafter"/>
</dbReference>
<evidence type="ECO:0000256" key="3">
    <source>
        <dbReference type="ARBA" id="ARBA00022448"/>
    </source>
</evidence>
<organism evidence="11 12">
    <name type="scientific">Wickerhamomyces mucosus</name>
    <dbReference type="NCBI Taxonomy" id="1378264"/>
    <lineage>
        <taxon>Eukaryota</taxon>
        <taxon>Fungi</taxon>
        <taxon>Dikarya</taxon>
        <taxon>Ascomycota</taxon>
        <taxon>Saccharomycotina</taxon>
        <taxon>Saccharomycetes</taxon>
        <taxon>Phaffomycetales</taxon>
        <taxon>Wickerhamomycetaceae</taxon>
        <taxon>Wickerhamomyces</taxon>
    </lineage>
</organism>
<evidence type="ECO:0000256" key="4">
    <source>
        <dbReference type="ARBA" id="ARBA00022692"/>
    </source>
</evidence>
<protein>
    <recommendedName>
        <fullName evidence="13">Mitochondrial import receptor subunit TOM20</fullName>
    </recommendedName>
</protein>
<dbReference type="PANTHER" id="PTHR12430">
    <property type="entry name" value="MITOCHONDRIAL IMPORT RECEPTOR SUBUNIT TOM20"/>
    <property type="match status" value="1"/>
</dbReference>
<dbReference type="GO" id="GO:0006605">
    <property type="term" value="P:protein targeting"/>
    <property type="evidence" value="ECO:0007669"/>
    <property type="project" value="InterPro"/>
</dbReference>
<keyword evidence="7" id="KW-1133">Transmembrane helix</keyword>
<dbReference type="SUPFAM" id="SSF47157">
    <property type="entry name" value="Mitochondrial import receptor subunit Tom20"/>
    <property type="match status" value="1"/>
</dbReference>
<evidence type="ECO:0000313" key="12">
    <source>
        <dbReference type="Proteomes" id="UP000769528"/>
    </source>
</evidence>
<dbReference type="InterPro" id="IPR002056">
    <property type="entry name" value="MAS20"/>
</dbReference>
<comment type="subcellular location">
    <subcellularLocation>
        <location evidence="1">Mitochondrion outer membrane</location>
        <topology evidence="1">Single-pass membrane protein</topology>
    </subcellularLocation>
</comment>
<reference evidence="11" key="1">
    <citation type="journal article" date="2021" name="Open Biol.">
        <title>Shared evolutionary footprints suggest mitochondrial oxidative damage underlies multiple complex I losses in fungi.</title>
        <authorList>
            <person name="Schikora-Tamarit M.A."/>
            <person name="Marcet-Houben M."/>
            <person name="Nosek J."/>
            <person name="Gabaldon T."/>
        </authorList>
    </citation>
    <scope>NUCLEOTIDE SEQUENCE</scope>
    <source>
        <strain evidence="11">CBS6341</strain>
    </source>
</reference>
<dbReference type="PIRSF" id="PIRSF037707">
    <property type="entry name" value="MAS20_rcpt"/>
    <property type="match status" value="1"/>
</dbReference>
<evidence type="ECO:0000313" key="11">
    <source>
        <dbReference type="EMBL" id="KAH3679160.1"/>
    </source>
</evidence>
<dbReference type="Pfam" id="PF02064">
    <property type="entry name" value="MAS20"/>
    <property type="match status" value="1"/>
</dbReference>
<dbReference type="EMBL" id="JAEUBF010000389">
    <property type="protein sequence ID" value="KAH3679160.1"/>
    <property type="molecule type" value="Genomic_DNA"/>
</dbReference>
<evidence type="ECO:0000256" key="9">
    <source>
        <dbReference type="ARBA" id="ARBA00023136"/>
    </source>
</evidence>
<evidence type="ECO:0000256" key="2">
    <source>
        <dbReference type="ARBA" id="ARBA00005792"/>
    </source>
</evidence>
<evidence type="ECO:0000256" key="10">
    <source>
        <dbReference type="PIRNR" id="PIRNR037707"/>
    </source>
</evidence>
<name>A0A9P8THT6_9ASCO</name>